<dbReference type="AlphaFoldDB" id="A0A0W0V711"/>
<name>A0A0W0V711_9GAMM</name>
<accession>A0A0W0V711</accession>
<dbReference type="RefSeq" id="WP_238584269.1">
    <property type="nucleotide sequence ID" value="NZ_LNYI01000075.1"/>
</dbReference>
<organism evidence="1 2">
    <name type="scientific">Legionella lansingensis</name>
    <dbReference type="NCBI Taxonomy" id="45067"/>
    <lineage>
        <taxon>Bacteria</taxon>
        <taxon>Pseudomonadati</taxon>
        <taxon>Pseudomonadota</taxon>
        <taxon>Gammaproteobacteria</taxon>
        <taxon>Legionellales</taxon>
        <taxon>Legionellaceae</taxon>
        <taxon>Legionella</taxon>
    </lineage>
</organism>
<evidence type="ECO:0008006" key="3">
    <source>
        <dbReference type="Google" id="ProtNLM"/>
    </source>
</evidence>
<proteinExistence type="predicted"/>
<protein>
    <recommendedName>
        <fullName evidence="3">SH3 domain-containing protein</fullName>
    </recommendedName>
</protein>
<comment type="caution">
    <text evidence="1">The sequence shown here is derived from an EMBL/GenBank/DDBJ whole genome shotgun (WGS) entry which is preliminary data.</text>
</comment>
<dbReference type="EMBL" id="LNYI01000075">
    <property type="protein sequence ID" value="KTD15899.1"/>
    <property type="molecule type" value="Genomic_DNA"/>
</dbReference>
<evidence type="ECO:0000313" key="1">
    <source>
        <dbReference type="EMBL" id="KTD15899.1"/>
    </source>
</evidence>
<keyword evidence="2" id="KW-1185">Reference proteome</keyword>
<sequence length="108" mass="11432">LGAMEANREAIKSMAACLVAALAGCSNGVPSRTIEQASVFSSEEMAAYEGSINLQAPVPLVTLARGANINVLHDTYGKDYWACYVRTANGVKGWVLCTALDYKRSTGT</sequence>
<evidence type="ECO:0000313" key="2">
    <source>
        <dbReference type="Proteomes" id="UP000054869"/>
    </source>
</evidence>
<dbReference type="Proteomes" id="UP000054869">
    <property type="component" value="Unassembled WGS sequence"/>
</dbReference>
<feature type="non-terminal residue" evidence="1">
    <location>
        <position position="1"/>
    </location>
</feature>
<dbReference type="PATRIC" id="fig|45067.4.peg.2754"/>
<gene>
    <name evidence="1" type="ORF">Llan_2620</name>
</gene>
<reference evidence="1 2" key="1">
    <citation type="submission" date="2015-11" db="EMBL/GenBank/DDBJ databases">
        <title>Genomic analysis of 38 Legionella species identifies large and diverse effector repertoires.</title>
        <authorList>
            <person name="Burstein D."/>
            <person name="Amaro F."/>
            <person name="Zusman T."/>
            <person name="Lifshitz Z."/>
            <person name="Cohen O."/>
            <person name="Gilbert J.A."/>
            <person name="Pupko T."/>
            <person name="Shuman H.A."/>
            <person name="Segal G."/>
        </authorList>
    </citation>
    <scope>NUCLEOTIDE SEQUENCE [LARGE SCALE GENOMIC DNA]</scope>
    <source>
        <strain evidence="1 2">ATCC 49751</strain>
    </source>
</reference>